<proteinExistence type="predicted"/>
<name>A0A6I4STC7_9SPHN</name>
<dbReference type="RefSeq" id="WP_159792575.1">
    <property type="nucleotide sequence ID" value="NZ_WTYM01000030.1"/>
</dbReference>
<protein>
    <submittedName>
        <fullName evidence="1">Uncharacterized protein</fullName>
    </submittedName>
</protein>
<organism evidence="1 2">
    <name type="scientific">Croceibacterium salegens</name>
    <dbReference type="NCBI Taxonomy" id="1737568"/>
    <lineage>
        <taxon>Bacteria</taxon>
        <taxon>Pseudomonadati</taxon>
        <taxon>Pseudomonadota</taxon>
        <taxon>Alphaproteobacteria</taxon>
        <taxon>Sphingomonadales</taxon>
        <taxon>Erythrobacteraceae</taxon>
        <taxon>Croceibacterium</taxon>
    </lineage>
</organism>
<evidence type="ECO:0000313" key="2">
    <source>
        <dbReference type="Proteomes" id="UP000433652"/>
    </source>
</evidence>
<gene>
    <name evidence="1" type="ORF">GRI89_04395</name>
</gene>
<dbReference type="Proteomes" id="UP000433652">
    <property type="component" value="Unassembled WGS sequence"/>
</dbReference>
<dbReference type="AlphaFoldDB" id="A0A6I4STC7"/>
<comment type="caution">
    <text evidence="1">The sequence shown here is derived from an EMBL/GenBank/DDBJ whole genome shotgun (WGS) entry which is preliminary data.</text>
</comment>
<accession>A0A6I4STC7</accession>
<evidence type="ECO:0000313" key="1">
    <source>
        <dbReference type="EMBL" id="MXO58779.1"/>
    </source>
</evidence>
<sequence>MISLAAVTACTALPDTSGYTLASYQLNSSAAAAGKAVDNEFDRMTGLLPEGRQQQARDAKGRFDVAWGSTTKSMGGLARYAESIEELTDAGNTGKEGAQGVFQSLSTLANAVGILPGGAVVGVVGDTLALANSAIANVRAANSLEKSLTAADPLIADISTVVAKQVDTARAQFDAALTVQEGSLEFSVQDISPTDERLAEQEKNVAARLAALSGDTAREAERKAVAAELERIRAGREALAPRMTAYHGAMDALEARKRAGHDLFDATKQALAEWRESHAKVVRAVNERKPVSFASLMAASEEIKELSKRWREL</sequence>
<reference evidence="1 2" key="1">
    <citation type="submission" date="2019-12" db="EMBL/GenBank/DDBJ databases">
        <title>Genomic-based taxomic classification of the family Erythrobacteraceae.</title>
        <authorList>
            <person name="Xu L."/>
        </authorList>
    </citation>
    <scope>NUCLEOTIDE SEQUENCE [LARGE SCALE GENOMIC DNA]</scope>
    <source>
        <strain evidence="1 2">MCCC 1K01500</strain>
    </source>
</reference>
<keyword evidence="2" id="KW-1185">Reference proteome</keyword>
<dbReference type="EMBL" id="WTYM01000030">
    <property type="protein sequence ID" value="MXO58779.1"/>
    <property type="molecule type" value="Genomic_DNA"/>
</dbReference>